<evidence type="ECO:0000256" key="1">
    <source>
        <dbReference type="ARBA" id="ARBA00004906"/>
    </source>
</evidence>
<comment type="pathway">
    <text evidence="1">Protein modification; protein ubiquitination.</text>
</comment>
<dbReference type="SMART" id="SM00710">
    <property type="entry name" value="PbH1"/>
    <property type="match status" value="11"/>
</dbReference>
<dbReference type="Gene3D" id="2.160.20.10">
    <property type="entry name" value="Single-stranded right-handed beta-helix, Pectin lyase-like"/>
    <property type="match status" value="2"/>
</dbReference>
<dbReference type="Proteomes" id="UP000095658">
    <property type="component" value="Unassembled WGS sequence"/>
</dbReference>
<evidence type="ECO:0000313" key="6">
    <source>
        <dbReference type="EMBL" id="OES44987.1"/>
    </source>
</evidence>
<name>A0A1E7DPH2_9BACI</name>
<feature type="compositionally biased region" description="Polar residues" evidence="4">
    <location>
        <begin position="40"/>
        <end position="53"/>
    </location>
</feature>
<dbReference type="NCBIfam" id="TIGR03804">
    <property type="entry name" value="para_beta_helix"/>
    <property type="match status" value="3"/>
</dbReference>
<reference evidence="6 7" key="1">
    <citation type="submission" date="2016-06" db="EMBL/GenBank/DDBJ databases">
        <title>Domibacillus iocasae genome sequencing.</title>
        <authorList>
            <person name="Verma A."/>
            <person name="Pal Y."/>
            <person name="Ojha A.K."/>
            <person name="Krishnamurthi S."/>
        </authorList>
    </citation>
    <scope>NUCLEOTIDE SEQUENCE [LARGE SCALE GENOMIC DNA]</scope>
    <source>
        <strain evidence="6 7">DSM 29979</strain>
    </source>
</reference>
<dbReference type="AlphaFoldDB" id="A0A1E7DPH2"/>
<dbReference type="Pfam" id="PF13229">
    <property type="entry name" value="Beta_helix"/>
    <property type="match status" value="1"/>
</dbReference>
<gene>
    <name evidence="6" type="ORF">BA724_06905</name>
</gene>
<dbReference type="InterPro" id="IPR006626">
    <property type="entry name" value="PbH1"/>
</dbReference>
<dbReference type="InterPro" id="IPR051550">
    <property type="entry name" value="SCF-Subunits/Alg-Epimerases"/>
</dbReference>
<feature type="compositionally biased region" description="Basic and acidic residues" evidence="4">
    <location>
        <begin position="457"/>
        <end position="471"/>
    </location>
</feature>
<evidence type="ECO:0000256" key="4">
    <source>
        <dbReference type="SAM" id="MobiDB-lite"/>
    </source>
</evidence>
<dbReference type="PANTHER" id="PTHR22990">
    <property type="entry name" value="F-BOX ONLY PROTEIN"/>
    <property type="match status" value="1"/>
</dbReference>
<evidence type="ECO:0000256" key="3">
    <source>
        <dbReference type="ARBA" id="ARBA00022786"/>
    </source>
</evidence>
<keyword evidence="2" id="KW-0677">Repeat</keyword>
<proteinExistence type="predicted"/>
<dbReference type="PANTHER" id="PTHR22990:SF15">
    <property type="entry name" value="F-BOX ONLY PROTEIN 10"/>
    <property type="match status" value="1"/>
</dbReference>
<accession>A0A1E7DPH2</accession>
<dbReference type="InterPro" id="IPR011050">
    <property type="entry name" value="Pectin_lyase_fold/virulence"/>
</dbReference>
<evidence type="ECO:0000259" key="5">
    <source>
        <dbReference type="Pfam" id="PF13229"/>
    </source>
</evidence>
<keyword evidence="7" id="KW-1185">Reference proteome</keyword>
<comment type="caution">
    <text evidence="6">The sequence shown here is derived from an EMBL/GenBank/DDBJ whole genome shotgun (WGS) entry which is preliminary data.</text>
</comment>
<feature type="region of interest" description="Disordered" evidence="4">
    <location>
        <begin position="40"/>
        <end position="99"/>
    </location>
</feature>
<feature type="compositionally biased region" description="Basic and acidic residues" evidence="4">
    <location>
        <begin position="66"/>
        <end position="83"/>
    </location>
</feature>
<dbReference type="STRING" id="1714016.BA724_06905"/>
<feature type="region of interest" description="Disordered" evidence="4">
    <location>
        <begin position="456"/>
        <end position="478"/>
    </location>
</feature>
<dbReference type="RefSeq" id="WP_069938609.1">
    <property type="nucleotide sequence ID" value="NZ_MAMP01000021.1"/>
</dbReference>
<keyword evidence="3" id="KW-0833">Ubl conjugation pathway</keyword>
<evidence type="ECO:0000313" key="7">
    <source>
        <dbReference type="Proteomes" id="UP000095658"/>
    </source>
</evidence>
<dbReference type="InterPro" id="IPR022441">
    <property type="entry name" value="Para_beta_helix_rpt-2"/>
</dbReference>
<organism evidence="6 7">
    <name type="scientific">Domibacillus iocasae</name>
    <dbReference type="NCBI Taxonomy" id="1714016"/>
    <lineage>
        <taxon>Bacteria</taxon>
        <taxon>Bacillati</taxon>
        <taxon>Bacillota</taxon>
        <taxon>Bacilli</taxon>
        <taxon>Bacillales</taxon>
        <taxon>Bacillaceae</taxon>
        <taxon>Domibacillus</taxon>
    </lineage>
</organism>
<dbReference type="InterPro" id="IPR012334">
    <property type="entry name" value="Pectin_lyas_fold"/>
</dbReference>
<dbReference type="OrthoDB" id="2488735at2"/>
<protein>
    <recommendedName>
        <fullName evidence="5">Right handed beta helix domain-containing protein</fullName>
    </recommendedName>
</protein>
<evidence type="ECO:0000256" key="2">
    <source>
        <dbReference type="ARBA" id="ARBA00022737"/>
    </source>
</evidence>
<dbReference type="InterPro" id="IPR039448">
    <property type="entry name" value="Beta_helix"/>
</dbReference>
<feature type="domain" description="Right handed beta helix" evidence="5">
    <location>
        <begin position="294"/>
        <end position="437"/>
    </location>
</feature>
<dbReference type="SUPFAM" id="SSF51126">
    <property type="entry name" value="Pectin lyase-like"/>
    <property type="match status" value="1"/>
</dbReference>
<sequence>MKSNSNRLFKKQSAYLIILFIVILAFLFPSLSGLFVQQQEGSNENNTNTTKTWSEVDVADYGPNSDDSKDDTSSTKTTDETRPEINITDYGANADDSKDDTSSIQAAIDAAAGKNGIVLIPAGTFLINTDPETGSLNVKDNIEINMDEKTILKSIPNGLPIYRMLTIYNRENVKITGGTLIGDRYKHEGTEGEFGHGIYIGGNSSEITISNVRAQDFWGDGFFVEGNASQETYPSSITIDNVESHNNRRQGISITAGKQIVVKNSIFSGTNGTPPAAGIDLERDPPYSLPLEEVELLNNEVFNNEGYGISFIYASNSSAQKNIVKNNKKGGIYIGGGVEQGIAKNNTVDDNFISENGLGIFVNFSTQNNISNNVIEKSKKDGIVLINHVGQNRLVKNLVRDNQGNGLYIWGGLHDQSGIVVQQNKISKNSKAGIAVLNVLDATITDNDLLDNAGAGLHREEAKESTIERNKSQGNGSN</sequence>
<dbReference type="EMBL" id="MAMP01000021">
    <property type="protein sequence ID" value="OES44987.1"/>
    <property type="molecule type" value="Genomic_DNA"/>
</dbReference>